<feature type="transmembrane region" description="Helical" evidence="2">
    <location>
        <begin position="135"/>
        <end position="159"/>
    </location>
</feature>
<feature type="transmembrane region" description="Helical" evidence="2">
    <location>
        <begin position="445"/>
        <end position="475"/>
    </location>
</feature>
<feature type="compositionally biased region" description="Polar residues" evidence="1">
    <location>
        <begin position="50"/>
        <end position="60"/>
    </location>
</feature>
<protein>
    <submittedName>
        <fullName evidence="3">Uncharacterized protein</fullName>
    </submittedName>
</protein>
<dbReference type="STRING" id="1437606.BBOH_1282"/>
<keyword evidence="2" id="KW-0812">Transmembrane</keyword>
<feature type="transmembrane region" description="Helical" evidence="2">
    <location>
        <begin position="695"/>
        <end position="713"/>
    </location>
</feature>
<dbReference type="AlphaFoldDB" id="A0A086ZES2"/>
<organism evidence="3 4">
    <name type="scientific">Bifidobacterium bohemicum DSM 22767</name>
    <dbReference type="NCBI Taxonomy" id="1437606"/>
    <lineage>
        <taxon>Bacteria</taxon>
        <taxon>Bacillati</taxon>
        <taxon>Actinomycetota</taxon>
        <taxon>Actinomycetes</taxon>
        <taxon>Bifidobacteriales</taxon>
        <taxon>Bifidobacteriaceae</taxon>
        <taxon>Bifidobacterium</taxon>
    </lineage>
</organism>
<feature type="transmembrane region" description="Helical" evidence="2">
    <location>
        <begin position="275"/>
        <end position="294"/>
    </location>
</feature>
<keyword evidence="4" id="KW-1185">Reference proteome</keyword>
<feature type="transmembrane region" description="Helical" evidence="2">
    <location>
        <begin position="416"/>
        <end position="433"/>
    </location>
</feature>
<evidence type="ECO:0000313" key="3">
    <source>
        <dbReference type="EMBL" id="KFI45022.1"/>
    </source>
</evidence>
<feature type="region of interest" description="Disordered" evidence="1">
    <location>
        <begin position="179"/>
        <end position="198"/>
    </location>
</feature>
<gene>
    <name evidence="3" type="ORF">BBOH_1282</name>
</gene>
<feature type="compositionally biased region" description="Polar residues" evidence="1">
    <location>
        <begin position="1"/>
        <end position="15"/>
    </location>
</feature>
<feature type="transmembrane region" description="Helical" evidence="2">
    <location>
        <begin position="665"/>
        <end position="689"/>
    </location>
</feature>
<accession>A0A086ZES2</accession>
<feature type="compositionally biased region" description="Polar residues" evidence="1">
    <location>
        <begin position="187"/>
        <end position="197"/>
    </location>
</feature>
<dbReference type="Proteomes" id="UP000029096">
    <property type="component" value="Unassembled WGS sequence"/>
</dbReference>
<feature type="transmembrane region" description="Helical" evidence="2">
    <location>
        <begin position="93"/>
        <end position="115"/>
    </location>
</feature>
<feature type="transmembrane region" description="Helical" evidence="2">
    <location>
        <begin position="329"/>
        <end position="354"/>
    </location>
</feature>
<dbReference type="InterPro" id="IPR046062">
    <property type="entry name" value="DUF6020"/>
</dbReference>
<feature type="transmembrane region" description="Helical" evidence="2">
    <location>
        <begin position="393"/>
        <end position="410"/>
    </location>
</feature>
<reference evidence="3 4" key="1">
    <citation type="submission" date="2014-03" db="EMBL/GenBank/DDBJ databases">
        <title>Genomics of Bifidobacteria.</title>
        <authorList>
            <person name="Ventura M."/>
            <person name="Milani C."/>
            <person name="Lugli G.A."/>
        </authorList>
    </citation>
    <scope>NUCLEOTIDE SEQUENCE [LARGE SCALE GENOMIC DNA]</scope>
    <source>
        <strain evidence="3 4">DSM 22767</strain>
    </source>
</reference>
<name>A0A086ZES2_9BIFI</name>
<proteinExistence type="predicted"/>
<keyword evidence="2" id="KW-1133">Transmembrane helix</keyword>
<evidence type="ECO:0000256" key="2">
    <source>
        <dbReference type="SAM" id="Phobius"/>
    </source>
</evidence>
<dbReference type="eggNOG" id="ENOG50342TV">
    <property type="taxonomic scope" value="Bacteria"/>
</dbReference>
<dbReference type="EMBL" id="JGYP01000004">
    <property type="protein sequence ID" value="KFI45022.1"/>
    <property type="molecule type" value="Genomic_DNA"/>
</dbReference>
<comment type="caution">
    <text evidence="3">The sequence shown here is derived from an EMBL/GenBank/DDBJ whole genome shotgun (WGS) entry which is preliminary data.</text>
</comment>
<keyword evidence="2" id="KW-0472">Membrane</keyword>
<feature type="transmembrane region" description="Helical" evidence="2">
    <location>
        <begin position="306"/>
        <end position="323"/>
    </location>
</feature>
<dbReference type="Pfam" id="PF19484">
    <property type="entry name" value="DUF6020"/>
    <property type="match status" value="1"/>
</dbReference>
<feature type="transmembrane region" description="Helical" evidence="2">
    <location>
        <begin position="720"/>
        <end position="736"/>
    </location>
</feature>
<evidence type="ECO:0000256" key="1">
    <source>
        <dbReference type="SAM" id="MobiDB-lite"/>
    </source>
</evidence>
<feature type="transmembrane region" description="Helical" evidence="2">
    <location>
        <begin position="481"/>
        <end position="503"/>
    </location>
</feature>
<sequence>MTPTINHDPSPSTGEASARGDEADDETSPHIGRTVADSDGESPREPSAATMMNQPRNTNGVEERPRDDAGAETTSRKAGNSARYWMSSIGSTLRWALVTAACLWLALCTSLGPLYRQFLNTTTNQINPDAATIAAFGPINAALFIVAFISYLAIIIALARLGSGQRLIPQPLRRWRDRRRSRFGQRPTTTEQDTNASRRARMARKLRHGYAKTSRISQRAVLACTSSWRRLALVLLIGWLWVPVTLVSAFGADMRSQFREFSWAWNQATGLEQPYIGFFAFVPMDIYPTAHYLWPAHPTYLTDQHNFVLTLLYGATGAASRYLTGANDLGIAVLSASQFLFAVFCISATANRFFNRPWMNSRTGQTEQNSHTGRITQERSQLARKAIGPWPRFLIMAFLLTCPPVLFATISLTKSPLFAFAFAWWFGVGYELKETRRESLPRKSFAALIISTCVMLISAKYAWYIIVLMALLAFITDRHRFMTYLIGLIVPAILIHGGLALAIRSGVIIGGDPIESHGAQLQQIARIAKLDPDSIPESARRELAPIFNLDQMAEAYFQQDADPVKSSGIQSKRVSYKWRTVTGADMKHFNKAWFEIIKANPRIALDALLAKSYGYFDIQDPPYTDMTYYVNSDQIKALTVAIRDWLPAWRNSVTDRTKQLSHMKVVGWLIHGNTYVIATLLLGAAEVVLRRWRTLATHMPLLLLMGVMITSPANNFERHMLPLIFVFGFVCLTFWLESPARVDNGPSQSMASAITAKVEA</sequence>
<feature type="transmembrane region" description="Helical" evidence="2">
    <location>
        <begin position="231"/>
        <end position="252"/>
    </location>
</feature>
<feature type="region of interest" description="Disordered" evidence="1">
    <location>
        <begin position="1"/>
        <end position="77"/>
    </location>
</feature>
<evidence type="ECO:0000313" key="4">
    <source>
        <dbReference type="Proteomes" id="UP000029096"/>
    </source>
</evidence>